<reference evidence="1" key="1">
    <citation type="submission" date="2021-06" db="EMBL/GenBank/DDBJ databases">
        <authorList>
            <person name="Kallberg Y."/>
            <person name="Tangrot J."/>
            <person name="Rosling A."/>
        </authorList>
    </citation>
    <scope>NUCLEOTIDE SEQUENCE</scope>
    <source>
        <strain evidence="1">MA453B</strain>
    </source>
</reference>
<comment type="caution">
    <text evidence="1">The sequence shown here is derived from an EMBL/GenBank/DDBJ whole genome shotgun (WGS) entry which is preliminary data.</text>
</comment>
<evidence type="ECO:0000313" key="1">
    <source>
        <dbReference type="EMBL" id="CAG8544689.1"/>
    </source>
</evidence>
<dbReference type="EMBL" id="CAJVPY010001992">
    <property type="protein sequence ID" value="CAG8544689.1"/>
    <property type="molecule type" value="Genomic_DNA"/>
</dbReference>
<evidence type="ECO:0000313" key="2">
    <source>
        <dbReference type="Proteomes" id="UP000789405"/>
    </source>
</evidence>
<organism evidence="1 2">
    <name type="scientific">Dentiscutata erythropus</name>
    <dbReference type="NCBI Taxonomy" id="1348616"/>
    <lineage>
        <taxon>Eukaryota</taxon>
        <taxon>Fungi</taxon>
        <taxon>Fungi incertae sedis</taxon>
        <taxon>Mucoromycota</taxon>
        <taxon>Glomeromycotina</taxon>
        <taxon>Glomeromycetes</taxon>
        <taxon>Diversisporales</taxon>
        <taxon>Gigasporaceae</taxon>
        <taxon>Dentiscutata</taxon>
    </lineage>
</organism>
<dbReference type="Proteomes" id="UP000789405">
    <property type="component" value="Unassembled WGS sequence"/>
</dbReference>
<proteinExistence type="predicted"/>
<name>A0A9N9FN68_9GLOM</name>
<keyword evidence="2" id="KW-1185">Reference proteome</keyword>
<sequence>MTDIPRTPVLRSTGSIRGIGYAYSLEAIRITFYSVLVAAIKKNTTVNYIGVFNCKIVFDVECFSCRVTNSHMVTDIPRTPVLRSTGSISGIGYAYSLEAIRITL</sequence>
<protein>
    <submittedName>
        <fullName evidence="1">27421_t:CDS:1</fullName>
    </submittedName>
</protein>
<gene>
    <name evidence="1" type="ORF">DERYTH_LOCUS4975</name>
</gene>
<dbReference type="AlphaFoldDB" id="A0A9N9FN68"/>
<accession>A0A9N9FN68</accession>